<sequence length="159" mass="17009">MTGGLPRSPADALRVAAGYLRRHGWHPGPGLYDPHHGCTHTGCRVVRSGMYPASVYGAIRAALLGHPSWFAITDPTTSETYAAAVDHLARHLRTRTVVDLHAAILPWERAPDRTRQQVITVLLSAADTAPATPASAARLAPVIPLGGARRPGVRPRRIA</sequence>
<dbReference type="AlphaFoldDB" id="A0A7D6CEX7"/>
<reference evidence="1" key="1">
    <citation type="submission" date="2020-08" db="EMBL/GenBank/DDBJ databases">
        <title>A bifunctional nitrone conjugated secondary metabolite targeting the ribosome.</title>
        <authorList>
            <person name="Limbrick E.M."/>
            <person name="Graf M."/>
            <person name="Derewacz D.K."/>
            <person name="Nguyen F."/>
            <person name="Spraggins J.M."/>
            <person name="Wieland M."/>
            <person name="Ynigez-Gutierrez A.E."/>
            <person name="Reisman B.J."/>
            <person name="Zinshteyn B."/>
            <person name="McCulloch K."/>
            <person name="Iverson T.M."/>
            <person name="Green R."/>
            <person name="Wilson D.N."/>
            <person name="Bachmann B.O."/>
        </authorList>
    </citation>
    <scope>NUCLEOTIDE SEQUENCE</scope>
    <source>
        <strain evidence="1">Africana</strain>
    </source>
</reference>
<gene>
    <name evidence="1" type="ORF">HZU44_25350</name>
</gene>
<protein>
    <submittedName>
        <fullName evidence="1">Uncharacterized protein</fullName>
    </submittedName>
</protein>
<evidence type="ECO:0000313" key="1">
    <source>
        <dbReference type="EMBL" id="QLJ98028.1"/>
    </source>
</evidence>
<organism evidence="1">
    <name type="scientific">Micromonospora carbonacea</name>
    <dbReference type="NCBI Taxonomy" id="47853"/>
    <lineage>
        <taxon>Bacteria</taxon>
        <taxon>Bacillati</taxon>
        <taxon>Actinomycetota</taxon>
        <taxon>Actinomycetes</taxon>
        <taxon>Micromonosporales</taxon>
        <taxon>Micromonosporaceae</taxon>
        <taxon>Micromonospora</taxon>
    </lineage>
</organism>
<name>A0A7D6CEX7_9ACTN</name>
<proteinExistence type="predicted"/>
<dbReference type="SUPFAM" id="SSF53955">
    <property type="entry name" value="Lysozyme-like"/>
    <property type="match status" value="1"/>
</dbReference>
<accession>A0A7D6CEX7</accession>
<dbReference type="Pfam" id="PF19698">
    <property type="entry name" value="DUF6197"/>
    <property type="match status" value="1"/>
</dbReference>
<dbReference type="InterPro" id="IPR045677">
    <property type="entry name" value="DUF6197"/>
</dbReference>
<dbReference type="EMBL" id="CP058905">
    <property type="protein sequence ID" value="QLJ98028.1"/>
    <property type="molecule type" value="Genomic_DNA"/>
</dbReference>
<dbReference type="InterPro" id="IPR023346">
    <property type="entry name" value="Lysozyme-like_dom_sf"/>
</dbReference>